<sequence length="362" mass="43281">MNKFEYKGFTYSSDDSRLGDKESIKGKSSEPPKLYKYYSYNNFSIDALRNQYLYASHPYQFNDSMDSSWVLLDFKNITKERYIRLLENCLNTKTKEDVDKLFSYDKDKNFEYIRLLVYITISRTTGFVSLSSECINNLMWGHYSKETGFVVELDMEILKNNIKILNNDIKNFSLTPIQYVDKLETIDMLREEFKSPFLPFLPFLLATNIKQNNWTYENEWRLRIHKELMDTPKDLSLAIKNFLEIISQKEDVKNDFPFKNDRKVYYPKEAIKGILLGKNFLLQDKYCKKIRYNNGVILFFKEEEKEFIEFVNFLVDNFSDKLYHSSECNYDGSIKRGLVSIKLEKIDYYTFKFNENNEYSKL</sequence>
<dbReference type="Proteomes" id="UP000217276">
    <property type="component" value="Chromosome"/>
</dbReference>
<evidence type="ECO:0000256" key="1">
    <source>
        <dbReference type="SAM" id="MobiDB-lite"/>
    </source>
</evidence>
<evidence type="ECO:0008006" key="4">
    <source>
        <dbReference type="Google" id="ProtNLM"/>
    </source>
</evidence>
<accession>A0A250F954</accession>
<proteinExistence type="predicted"/>
<keyword evidence="3" id="KW-1185">Reference proteome</keyword>
<dbReference type="InterPro" id="IPR021352">
    <property type="entry name" value="DUF2971"/>
</dbReference>
<reference evidence="3" key="1">
    <citation type="submission" date="2017-06" db="EMBL/GenBank/DDBJ databases">
        <title>Capnocytophaga spp. assemblies.</title>
        <authorList>
            <person name="Gulvik C.A."/>
        </authorList>
    </citation>
    <scope>NUCLEOTIDE SEQUENCE [LARGE SCALE GENOMIC DNA]</scope>
    <source>
        <strain evidence="3">H6253</strain>
    </source>
</reference>
<dbReference type="KEGG" id="clk:CGC53_04435"/>
<dbReference type="Pfam" id="PF11185">
    <property type="entry name" value="DUF2971"/>
    <property type="match status" value="1"/>
</dbReference>
<organism evidence="2 3">
    <name type="scientific">Capnocytophaga leadbetteri</name>
    <dbReference type="NCBI Taxonomy" id="327575"/>
    <lineage>
        <taxon>Bacteria</taxon>
        <taxon>Pseudomonadati</taxon>
        <taxon>Bacteroidota</taxon>
        <taxon>Flavobacteriia</taxon>
        <taxon>Flavobacteriales</taxon>
        <taxon>Flavobacteriaceae</taxon>
        <taxon>Capnocytophaga</taxon>
    </lineage>
</organism>
<gene>
    <name evidence="2" type="ORF">CGC53_04435</name>
</gene>
<name>A0A250F954_9FLAO</name>
<feature type="region of interest" description="Disordered" evidence="1">
    <location>
        <begin position="1"/>
        <end position="28"/>
    </location>
</feature>
<protein>
    <recommendedName>
        <fullName evidence="4">DUF2971 family protein</fullName>
    </recommendedName>
</protein>
<dbReference type="EMBL" id="CP022384">
    <property type="protein sequence ID" value="ATA81651.1"/>
    <property type="molecule type" value="Genomic_DNA"/>
</dbReference>
<feature type="compositionally biased region" description="Basic and acidic residues" evidence="1">
    <location>
        <begin position="14"/>
        <end position="28"/>
    </location>
</feature>
<evidence type="ECO:0000313" key="3">
    <source>
        <dbReference type="Proteomes" id="UP000217276"/>
    </source>
</evidence>
<evidence type="ECO:0000313" key="2">
    <source>
        <dbReference type="EMBL" id="ATA81651.1"/>
    </source>
</evidence>
<dbReference type="AlphaFoldDB" id="A0A250F954"/>
<dbReference type="RefSeq" id="WP_095913605.1">
    <property type="nucleotide sequence ID" value="NZ_CAUUPF010000003.1"/>
</dbReference>